<sequence length="203" mass="22373">MPRASPWRVGAFCFADSPRRNAAVFWGPRQCPYVLPVVAEQFSSSSGAPPFDLATLPCRATVLLSGAGCQHVLLRNADRHFQLVVSGESVLLPVQLHIDAIWPTGQLKHRLRALECLNSLVAHGLPKTLFPPDARGGRLRFVLQALDGSLAGASHREIAEALIGEPRVEADWNDPRDHLRDRVRRAIHRGHALMNGGYREFVA</sequence>
<proteinExistence type="predicted"/>
<keyword evidence="3" id="KW-1185">Reference proteome</keyword>
<reference evidence="2 3" key="1">
    <citation type="submission" date="2020-02" db="EMBL/GenBank/DDBJ databases">
        <title>Genome sequence of strain CCNWXJ40-4.</title>
        <authorList>
            <person name="Gao J."/>
            <person name="Sun J."/>
        </authorList>
    </citation>
    <scope>NUCLEOTIDE SEQUENCE [LARGE SCALE GENOMIC DNA]</scope>
    <source>
        <strain evidence="2 3">CCNWXJ 40-4</strain>
    </source>
</reference>
<dbReference type="EMBL" id="JAAKZF010000025">
    <property type="protein sequence ID" value="NGO52986.1"/>
    <property type="molecule type" value="Genomic_DNA"/>
</dbReference>
<dbReference type="Proteomes" id="UP001642900">
    <property type="component" value="Unassembled WGS sequence"/>
</dbReference>
<dbReference type="InterPro" id="IPR018754">
    <property type="entry name" value="RovC-like_DNA-bd"/>
</dbReference>
<dbReference type="Pfam" id="PF10074">
    <property type="entry name" value="RovC_DNA-bd"/>
    <property type="match status" value="1"/>
</dbReference>
<protein>
    <submittedName>
        <fullName evidence="2">DUF2285 domain-containing protein</fullName>
    </submittedName>
</protein>
<dbReference type="AlphaFoldDB" id="A0A6G4WFI2"/>
<evidence type="ECO:0000313" key="2">
    <source>
        <dbReference type="EMBL" id="NGO52986.1"/>
    </source>
</evidence>
<organism evidence="2 3">
    <name type="scientific">Allomesorhizobium camelthorni</name>
    <dbReference type="NCBI Taxonomy" id="475069"/>
    <lineage>
        <taxon>Bacteria</taxon>
        <taxon>Pseudomonadati</taxon>
        <taxon>Pseudomonadota</taxon>
        <taxon>Alphaproteobacteria</taxon>
        <taxon>Hyphomicrobiales</taxon>
        <taxon>Phyllobacteriaceae</taxon>
        <taxon>Allomesorhizobium</taxon>
    </lineage>
</organism>
<comment type="caution">
    <text evidence="2">The sequence shown here is derived from an EMBL/GenBank/DDBJ whole genome shotgun (WGS) entry which is preliminary data.</text>
</comment>
<evidence type="ECO:0000313" key="3">
    <source>
        <dbReference type="Proteomes" id="UP001642900"/>
    </source>
</evidence>
<name>A0A6G4WFI2_9HYPH</name>
<accession>A0A6G4WFI2</accession>
<feature type="domain" description="T6SS Transcription factor RovC-like DNA binding" evidence="1">
    <location>
        <begin position="106"/>
        <end position="200"/>
    </location>
</feature>
<gene>
    <name evidence="2" type="ORF">G6N73_17710</name>
</gene>
<evidence type="ECO:0000259" key="1">
    <source>
        <dbReference type="Pfam" id="PF10074"/>
    </source>
</evidence>